<dbReference type="STRING" id="187868.SAMN05192589_1113"/>
<dbReference type="NCBIfam" id="NF041525">
    <property type="entry name" value="HrpD5"/>
    <property type="match status" value="1"/>
</dbReference>
<dbReference type="AlphaFoldDB" id="A0A1G6Z894"/>
<name>A0A1G6Z894_9BURK</name>
<dbReference type="InterPro" id="IPR048200">
    <property type="entry name" value="HrpD5-like"/>
</dbReference>
<dbReference type="EMBL" id="FMZC01000011">
    <property type="protein sequence ID" value="SDD98105.1"/>
    <property type="molecule type" value="Genomic_DNA"/>
</dbReference>
<accession>A0A1G6Z894</accession>
<dbReference type="RefSeq" id="WP_092744792.1">
    <property type="nucleotide sequence ID" value="NZ_FMZC01000011.1"/>
</dbReference>
<keyword evidence="2" id="KW-1185">Reference proteome</keyword>
<organism evidence="1 2">
    <name type="scientific">Paracidovorax valerianellae</name>
    <dbReference type="NCBI Taxonomy" id="187868"/>
    <lineage>
        <taxon>Bacteria</taxon>
        <taxon>Pseudomonadati</taxon>
        <taxon>Pseudomonadota</taxon>
        <taxon>Betaproteobacteria</taxon>
        <taxon>Burkholderiales</taxon>
        <taxon>Comamonadaceae</taxon>
        <taxon>Paracidovorax</taxon>
    </lineage>
</organism>
<dbReference type="Proteomes" id="UP000198781">
    <property type="component" value="Unassembled WGS sequence"/>
</dbReference>
<gene>
    <name evidence="1" type="ORF">SAMN05192589_1113</name>
</gene>
<reference evidence="1 2" key="1">
    <citation type="submission" date="2016-10" db="EMBL/GenBank/DDBJ databases">
        <authorList>
            <person name="de Groot N.N."/>
        </authorList>
    </citation>
    <scope>NUCLEOTIDE SEQUENCE [LARGE SCALE GENOMIC DNA]</scope>
    <source>
        <strain evidence="1 2">DSM 16619</strain>
    </source>
</reference>
<sequence>MKQLRILTGQHAGAQINLTSTRYLVSAEDAADIQLTDWTSEAMLIEAGEDGMIQFALSPHGEAKASLPMEDFVPHRMGDIVLCTGPGDAAWPASVDLIARLGQVTMAAAPKGRKVSPMVLSAVVGTALMTAALSAAVAPLSPPSRDRAATGAANQEQPPQEPLLVRVQRALAAAPISGLEVIPQADGVTVRGLLADSSDADTVRQLLAPFKRERVVHAYATATEVEQSIADAIARPGVRIHHLGEGRFNVTGDTQNLAALKDSATRIAADLAPLVKRIEVSASELPPAGVKRMSALMNTGDLQYVQTRDGVKHLSPPNAEALAANDWSISR</sequence>
<proteinExistence type="predicted"/>
<protein>
    <submittedName>
        <fullName evidence="1">Type III secretion protein D</fullName>
    </submittedName>
</protein>
<evidence type="ECO:0000313" key="1">
    <source>
        <dbReference type="EMBL" id="SDD98105.1"/>
    </source>
</evidence>
<dbReference type="OrthoDB" id="5995712at2"/>
<evidence type="ECO:0000313" key="2">
    <source>
        <dbReference type="Proteomes" id="UP000198781"/>
    </source>
</evidence>